<dbReference type="Proteomes" id="UP001151760">
    <property type="component" value="Unassembled WGS sequence"/>
</dbReference>
<evidence type="ECO:0000259" key="1">
    <source>
        <dbReference type="PROSITE" id="PS50994"/>
    </source>
</evidence>
<keyword evidence="2" id="KW-0808">Transferase</keyword>
<dbReference type="GO" id="GO:0003964">
    <property type="term" value="F:RNA-directed DNA polymerase activity"/>
    <property type="evidence" value="ECO:0007669"/>
    <property type="project" value="UniProtKB-KW"/>
</dbReference>
<reference evidence="2" key="1">
    <citation type="journal article" date="2022" name="Int. J. Mol. Sci.">
        <title>Draft Genome of Tanacetum Coccineum: Genomic Comparison of Closely Related Tanacetum-Family Plants.</title>
        <authorList>
            <person name="Yamashiro T."/>
            <person name="Shiraishi A."/>
            <person name="Nakayama K."/>
            <person name="Satake H."/>
        </authorList>
    </citation>
    <scope>NUCLEOTIDE SEQUENCE</scope>
</reference>
<evidence type="ECO:0000313" key="2">
    <source>
        <dbReference type="EMBL" id="GJU00407.1"/>
    </source>
</evidence>
<feature type="domain" description="Integrase catalytic" evidence="1">
    <location>
        <begin position="1"/>
        <end position="127"/>
    </location>
</feature>
<evidence type="ECO:0000313" key="3">
    <source>
        <dbReference type="Proteomes" id="UP001151760"/>
    </source>
</evidence>
<organism evidence="2 3">
    <name type="scientific">Tanacetum coccineum</name>
    <dbReference type="NCBI Taxonomy" id="301880"/>
    <lineage>
        <taxon>Eukaryota</taxon>
        <taxon>Viridiplantae</taxon>
        <taxon>Streptophyta</taxon>
        <taxon>Embryophyta</taxon>
        <taxon>Tracheophyta</taxon>
        <taxon>Spermatophyta</taxon>
        <taxon>Magnoliopsida</taxon>
        <taxon>eudicotyledons</taxon>
        <taxon>Gunneridae</taxon>
        <taxon>Pentapetalae</taxon>
        <taxon>asterids</taxon>
        <taxon>campanulids</taxon>
        <taxon>Asterales</taxon>
        <taxon>Asteraceae</taxon>
        <taxon>Asteroideae</taxon>
        <taxon>Anthemideae</taxon>
        <taxon>Anthemidinae</taxon>
        <taxon>Tanacetum</taxon>
    </lineage>
</organism>
<dbReference type="InterPro" id="IPR012337">
    <property type="entry name" value="RNaseH-like_sf"/>
</dbReference>
<protein>
    <submittedName>
        <fullName evidence="2">Reverse transcriptase domain-containing protein</fullName>
    </submittedName>
</protein>
<name>A0ABQ5IM15_9ASTR</name>
<keyword evidence="2" id="KW-0695">RNA-directed DNA polymerase</keyword>
<dbReference type="InterPro" id="IPR036397">
    <property type="entry name" value="RNaseH_sf"/>
</dbReference>
<dbReference type="PROSITE" id="PS50994">
    <property type="entry name" value="INTEGRASE"/>
    <property type="match status" value="1"/>
</dbReference>
<reference evidence="2" key="2">
    <citation type="submission" date="2022-01" db="EMBL/GenBank/DDBJ databases">
        <authorList>
            <person name="Yamashiro T."/>
            <person name="Shiraishi A."/>
            <person name="Satake H."/>
            <person name="Nakayama K."/>
        </authorList>
    </citation>
    <scope>NUCLEOTIDE SEQUENCE</scope>
</reference>
<dbReference type="EMBL" id="BQNB010020861">
    <property type="protein sequence ID" value="GJU00407.1"/>
    <property type="molecule type" value="Genomic_DNA"/>
</dbReference>
<accession>A0ABQ5IM15</accession>
<dbReference type="InterPro" id="IPR001584">
    <property type="entry name" value="Integrase_cat-core"/>
</dbReference>
<sequence>MAGSTLTGILSEGLGKVKFLIVAIDYFTKLIEAKPVATITDNQVKKFIWDNIVYIFGLPGEIVSDNGKKFRDNPNQRLVSRKPLSPIVCLPCETPHKQKGLLESKSITVVWRGRNQSSDWDAERSKD</sequence>
<dbReference type="Gene3D" id="3.30.420.10">
    <property type="entry name" value="Ribonuclease H-like superfamily/Ribonuclease H"/>
    <property type="match status" value="1"/>
</dbReference>
<gene>
    <name evidence="2" type="ORF">Tco_1110745</name>
</gene>
<dbReference type="SUPFAM" id="SSF53098">
    <property type="entry name" value="Ribonuclease H-like"/>
    <property type="match status" value="1"/>
</dbReference>
<comment type="caution">
    <text evidence="2">The sequence shown here is derived from an EMBL/GenBank/DDBJ whole genome shotgun (WGS) entry which is preliminary data.</text>
</comment>
<proteinExistence type="predicted"/>
<keyword evidence="2" id="KW-0548">Nucleotidyltransferase</keyword>
<keyword evidence="3" id="KW-1185">Reference proteome</keyword>